<dbReference type="EMBL" id="KN832571">
    <property type="protein sequence ID" value="KII84346.1"/>
    <property type="molecule type" value="Genomic_DNA"/>
</dbReference>
<evidence type="ECO:0000313" key="1">
    <source>
        <dbReference type="EMBL" id="KII84346.1"/>
    </source>
</evidence>
<accession>A0A0C9SKU5</accession>
<dbReference type="PROSITE" id="PS51257">
    <property type="entry name" value="PROKAR_LIPOPROTEIN"/>
    <property type="match status" value="1"/>
</dbReference>
<proteinExistence type="predicted"/>
<keyword evidence="2" id="KW-1185">Reference proteome</keyword>
<reference evidence="1 2" key="1">
    <citation type="submission" date="2014-06" db="EMBL/GenBank/DDBJ databases">
        <title>Evolutionary Origins and Diversification of the Mycorrhizal Mutualists.</title>
        <authorList>
            <consortium name="DOE Joint Genome Institute"/>
            <consortium name="Mycorrhizal Genomics Consortium"/>
            <person name="Kohler A."/>
            <person name="Kuo A."/>
            <person name="Nagy L.G."/>
            <person name="Floudas D."/>
            <person name="Copeland A."/>
            <person name="Barry K.W."/>
            <person name="Cichocki N."/>
            <person name="Veneault-Fourrey C."/>
            <person name="LaButti K."/>
            <person name="Lindquist E.A."/>
            <person name="Lipzen A."/>
            <person name="Lundell T."/>
            <person name="Morin E."/>
            <person name="Murat C."/>
            <person name="Riley R."/>
            <person name="Ohm R."/>
            <person name="Sun H."/>
            <person name="Tunlid A."/>
            <person name="Henrissat B."/>
            <person name="Grigoriev I.V."/>
            <person name="Hibbett D.S."/>
            <person name="Martin F."/>
        </authorList>
    </citation>
    <scope>NUCLEOTIDE SEQUENCE [LARGE SCALE GENOMIC DNA]</scope>
    <source>
        <strain evidence="1 2">FD-325 SS-3</strain>
    </source>
</reference>
<dbReference type="HOGENOM" id="CLU_2414213_0_0_1"/>
<sequence length="92" mass="9705">MSSQRSHISGSACASSHQCAIAACVSSASQAIVRRYRPPYSSNSSFKMAEPVTLAESSDPAVNLLPGPGHYYNVPLHCESLGPCHLAPNPHL</sequence>
<protein>
    <submittedName>
        <fullName evidence="1">Uncharacterized protein</fullName>
    </submittedName>
</protein>
<gene>
    <name evidence="1" type="ORF">PLICRDRAFT_46222</name>
</gene>
<dbReference type="Proteomes" id="UP000053263">
    <property type="component" value="Unassembled WGS sequence"/>
</dbReference>
<dbReference type="AlphaFoldDB" id="A0A0C9SKU5"/>
<evidence type="ECO:0000313" key="2">
    <source>
        <dbReference type="Proteomes" id="UP000053263"/>
    </source>
</evidence>
<name>A0A0C9SKU5_PLICR</name>
<organism evidence="1 2">
    <name type="scientific">Plicaturopsis crispa FD-325 SS-3</name>
    <dbReference type="NCBI Taxonomy" id="944288"/>
    <lineage>
        <taxon>Eukaryota</taxon>
        <taxon>Fungi</taxon>
        <taxon>Dikarya</taxon>
        <taxon>Basidiomycota</taxon>
        <taxon>Agaricomycotina</taxon>
        <taxon>Agaricomycetes</taxon>
        <taxon>Agaricomycetidae</taxon>
        <taxon>Amylocorticiales</taxon>
        <taxon>Amylocorticiaceae</taxon>
        <taxon>Plicatura</taxon>
        <taxon>Plicaturopsis crispa</taxon>
    </lineage>
</organism>